<sequence length="198" mass="21206">MTASVASGFSPHSGIDTDESNESFVMVGSYGGTSSNTSSIAYWESPSSGSFQSFAFVGQQPQFMPPSPPAVSPYALEVGSDAAAPLSADTFGDGDGSYDFQTASTNANPNQLDLSNSDINESQEPLGLVDDGCLERLAMELHESPAGWHVSHGWIHITAGTDFCIDQSSDRHAHTRAKQTRMKVKMLRDPRKEDARGR</sequence>
<dbReference type="HOGENOM" id="CLU_1379001_0_0_1"/>
<name>R8BPZ7_PHAM7</name>
<dbReference type="RefSeq" id="XP_007913888.1">
    <property type="nucleotide sequence ID" value="XM_007915697.1"/>
</dbReference>
<dbReference type="EMBL" id="KB933003">
    <property type="protein sequence ID" value="EOO01350.1"/>
    <property type="molecule type" value="Genomic_DNA"/>
</dbReference>
<feature type="compositionally biased region" description="Basic and acidic residues" evidence="1">
    <location>
        <begin position="186"/>
        <end position="198"/>
    </location>
</feature>
<evidence type="ECO:0000256" key="1">
    <source>
        <dbReference type="SAM" id="MobiDB-lite"/>
    </source>
</evidence>
<evidence type="ECO:0000313" key="3">
    <source>
        <dbReference type="Proteomes" id="UP000014074"/>
    </source>
</evidence>
<organism evidence="2 3">
    <name type="scientific">Phaeoacremonium minimum (strain UCR-PA7)</name>
    <name type="common">Esca disease fungus</name>
    <name type="synonym">Togninia minima</name>
    <dbReference type="NCBI Taxonomy" id="1286976"/>
    <lineage>
        <taxon>Eukaryota</taxon>
        <taxon>Fungi</taxon>
        <taxon>Dikarya</taxon>
        <taxon>Ascomycota</taxon>
        <taxon>Pezizomycotina</taxon>
        <taxon>Sordariomycetes</taxon>
        <taxon>Sordariomycetidae</taxon>
        <taxon>Togniniales</taxon>
        <taxon>Togniniaceae</taxon>
        <taxon>Phaeoacremonium</taxon>
    </lineage>
</organism>
<dbReference type="Proteomes" id="UP000014074">
    <property type="component" value="Unassembled WGS sequence"/>
</dbReference>
<reference evidence="3" key="1">
    <citation type="journal article" date="2013" name="Genome Announc.">
        <title>Draft genome sequence of the ascomycete Phaeoacremonium aleophilum strain UCR-PA7, a causal agent of the esca disease complex in grapevines.</title>
        <authorList>
            <person name="Blanco-Ulate B."/>
            <person name="Rolshausen P."/>
            <person name="Cantu D."/>
        </authorList>
    </citation>
    <scope>NUCLEOTIDE SEQUENCE [LARGE SCALE GENOMIC DNA]</scope>
    <source>
        <strain evidence="3">UCR-PA7</strain>
    </source>
</reference>
<feature type="region of interest" description="Disordered" evidence="1">
    <location>
        <begin position="170"/>
        <end position="198"/>
    </location>
</feature>
<feature type="region of interest" description="Disordered" evidence="1">
    <location>
        <begin position="1"/>
        <end position="20"/>
    </location>
</feature>
<dbReference type="GeneID" id="19323475"/>
<protein>
    <submittedName>
        <fullName evidence="2">Uncharacterized protein</fullName>
    </submittedName>
</protein>
<gene>
    <name evidence="2" type="ORF">UCRPA7_3154</name>
</gene>
<accession>R8BPZ7</accession>
<keyword evidence="3" id="KW-1185">Reference proteome</keyword>
<dbReference type="AlphaFoldDB" id="R8BPZ7"/>
<dbReference type="KEGG" id="tmn:UCRPA7_3154"/>
<feature type="compositionally biased region" description="Basic residues" evidence="1">
    <location>
        <begin position="173"/>
        <end position="185"/>
    </location>
</feature>
<proteinExistence type="predicted"/>
<evidence type="ECO:0000313" key="2">
    <source>
        <dbReference type="EMBL" id="EOO01350.1"/>
    </source>
</evidence>